<feature type="transmembrane region" description="Helical" evidence="2">
    <location>
        <begin position="727"/>
        <end position="748"/>
    </location>
</feature>
<keyword evidence="4" id="KW-1185">Reference proteome</keyword>
<dbReference type="PANTHER" id="PTHR37544">
    <property type="entry name" value="SPRAY-RELATED"/>
    <property type="match status" value="1"/>
</dbReference>
<feature type="transmembrane region" description="Helical" evidence="2">
    <location>
        <begin position="883"/>
        <end position="909"/>
    </location>
</feature>
<feature type="transmembrane region" description="Helical" evidence="2">
    <location>
        <begin position="951"/>
        <end position="969"/>
    </location>
</feature>
<dbReference type="RefSeq" id="XP_060355948.1">
    <property type="nucleotide sequence ID" value="XM_060485091.1"/>
</dbReference>
<accession>A0ABQ9T5Q6</accession>
<feature type="region of interest" description="Disordered" evidence="1">
    <location>
        <begin position="61"/>
        <end position="108"/>
    </location>
</feature>
<evidence type="ECO:0000313" key="3">
    <source>
        <dbReference type="EMBL" id="KAK1546834.1"/>
    </source>
</evidence>
<evidence type="ECO:0000313" key="4">
    <source>
        <dbReference type="Proteomes" id="UP001241169"/>
    </source>
</evidence>
<sequence length="1459" mass="160229">MPALTDLSQLETRVEDRIFARSSLEHCVVRFRAINITGPSTSSCSFIPSLSLTVIEAQHTFRQPPTDKRSRQPASCPPLTSTMDITRRSVAPNDRDHPETISAQGSSPSTVDVWSIASAYGLSSETSYDPGFGNRENPRSQLHDRSTSTLATYSRHQRNEVWGSDNDGSDVAYPLIDILRDHKTHADIKPTSTTFDGRSDSVEALKGGVPEPSIRRALWTPPWLRTTSLLGFAFLFTALWIALVVLVRYDIANSGFIITATSSRFSWTYGPTAIFVAITGLWRQVDYHSKMHQPWQQMARGPSPAPKSLLLDYVSPILSTGLVRSFRNGHWIAAATMIGFAVLKLATLLSTTLMVPVAVNMSGSLPIQVNSAFDGSAFWQTTNWSLNNRTDRTILSGNVTYSSYSFSNISAVSAVKYLQVLQGQISEAVGTQEGIVFQDASVTETPGISDIKHVSANVDSIVPHVICEEPDITVFDKIDGNITEFSGALEVQMPSCGNTKILLSTCADGSESCLGTLTTYNIYRAYCSDKGRSGGPQGDLRLLLIASNITQRTKPGTEYFSFDYTTSMANITAVSCKVAYTMGKSILTMGTDKNETLIHPKEPLDADKQLDELTDQQLSELLYSVLVAADSTMDGPRRDIGNSARKYTSGNDTGGSAAMFELMSHTSQDLPAGYYKFFEIDTMIASATSVITQLTVNFLKESFMIKSHGIASAEGTYTQERLRFRPLSLWIIVVSLMMLGLLALDIIFQFTPSVSQDPSLLVSNAAILARSPSIDTILAPLGECRTSQISYELSGHRFSTDFDGSKFRIQAREILLADESFIRKPKQKQRSWIPMTARLYFVIATFTLPLVTIIALEVAYRQSIKSNGFTVQDMFWALYGTQYSSALIVLAIASIFNSLDFTITTFSIFSIMRTRAIPSYQGITNNPMGEVTPVALCKALRRGHVGLSSSIFAALLGSVLSIVVSNLWAEKLLTTNINFNTQLKNTWNLDWSDSAVNDGGAATLLNDVRLNKTESPDSATWNDLVFPSFDSLGLPDDEHHILKLGGSNQNFNFSNEVPSLRPRLFCHPATVRDRGESTTGGAVSTTITAIDLLPETCRVGDDSQVRNVSFKATGDKTDGLVGLFFDLDIGVLVSKQCSPCKTNPDSARPYNPMGCPSIGIFFAERPFVCAQVVQQVQVGMKFTSLIGPKGEIIFQRSSLTSTPTPNESTAKNLTRDDSELDLFPYRIQPHFDKNVTNSISDDPADPFFRYILSGTTGVSRDDLTKNPDQLIDVVNGLYTKFMVQVMESSIFRTPIVASTQTKEQNEKQSVNGTISREESRLIMNYTPKLILQILLGAMMVLGLTAYIMVDLKGTLPRSPLSIASSMALFAGSELCANHISEDAEWMNKQQLDRIFQGYTFALGWWSRSATEADSRSIDSLLDAPVVDERFGIDVGTPERLGVEAKGNRGGRLWGKWSAL</sequence>
<feature type="transmembrane region" description="Helical" evidence="2">
    <location>
        <begin position="1329"/>
        <end position="1349"/>
    </location>
</feature>
<organism evidence="3 4">
    <name type="scientific">Colletotrichum paranaense</name>
    <dbReference type="NCBI Taxonomy" id="1914294"/>
    <lineage>
        <taxon>Eukaryota</taxon>
        <taxon>Fungi</taxon>
        <taxon>Dikarya</taxon>
        <taxon>Ascomycota</taxon>
        <taxon>Pezizomycotina</taxon>
        <taxon>Sordariomycetes</taxon>
        <taxon>Hypocreomycetidae</taxon>
        <taxon>Glomerellales</taxon>
        <taxon>Glomerellaceae</taxon>
        <taxon>Colletotrichum</taxon>
        <taxon>Colletotrichum acutatum species complex</taxon>
    </lineage>
</organism>
<protein>
    <submittedName>
        <fullName evidence="3">Uncharacterized protein</fullName>
    </submittedName>
</protein>
<name>A0ABQ9T5Q6_9PEZI</name>
<dbReference type="InterPro" id="IPR021840">
    <property type="entry name" value="DUF3433"/>
</dbReference>
<dbReference type="Pfam" id="PF11915">
    <property type="entry name" value="DUF3433"/>
    <property type="match status" value="2"/>
</dbReference>
<dbReference type="PANTHER" id="PTHR37544:SF1">
    <property type="entry name" value="PHOSPHORIBOSYLAMINOIMIDAZOLE-SUCCINOCARBOXAMIDE SYNTHASE"/>
    <property type="match status" value="1"/>
</dbReference>
<dbReference type="EMBL" id="MOPA01000001">
    <property type="protein sequence ID" value="KAK1546834.1"/>
    <property type="molecule type" value="Genomic_DNA"/>
</dbReference>
<proteinExistence type="predicted"/>
<evidence type="ECO:0000256" key="2">
    <source>
        <dbReference type="SAM" id="Phobius"/>
    </source>
</evidence>
<keyword evidence="2" id="KW-0812">Transmembrane</keyword>
<feature type="region of interest" description="Disordered" evidence="1">
    <location>
        <begin position="125"/>
        <end position="149"/>
    </location>
</feature>
<keyword evidence="2" id="KW-1133">Transmembrane helix</keyword>
<dbReference type="GeneID" id="85368990"/>
<reference evidence="3 4" key="1">
    <citation type="submission" date="2016-10" db="EMBL/GenBank/DDBJ databases">
        <title>The genome sequence of Colletotrichum fioriniae PJ7.</title>
        <authorList>
            <person name="Baroncelli R."/>
        </authorList>
    </citation>
    <scope>NUCLEOTIDE SEQUENCE [LARGE SCALE GENOMIC DNA]</scope>
    <source>
        <strain evidence="3 4">IMI 384185</strain>
    </source>
</reference>
<feature type="transmembrane region" description="Helical" evidence="2">
    <location>
        <begin position="267"/>
        <end position="285"/>
    </location>
</feature>
<feature type="compositionally biased region" description="Basic and acidic residues" evidence="1">
    <location>
        <begin position="136"/>
        <end position="146"/>
    </location>
</feature>
<dbReference type="Proteomes" id="UP001241169">
    <property type="component" value="Unassembled WGS sequence"/>
</dbReference>
<comment type="caution">
    <text evidence="3">The sequence shown here is derived from an EMBL/GenBank/DDBJ whole genome shotgun (WGS) entry which is preliminary data.</text>
</comment>
<gene>
    <name evidence="3" type="ORF">CPAR01_00801</name>
</gene>
<evidence type="ECO:0000256" key="1">
    <source>
        <dbReference type="SAM" id="MobiDB-lite"/>
    </source>
</evidence>
<feature type="transmembrane region" description="Helical" evidence="2">
    <location>
        <begin position="839"/>
        <end position="860"/>
    </location>
</feature>
<keyword evidence="2" id="KW-0472">Membrane</keyword>
<feature type="transmembrane region" description="Helical" evidence="2">
    <location>
        <begin position="223"/>
        <end position="247"/>
    </location>
</feature>
<feature type="transmembrane region" description="Helical" evidence="2">
    <location>
        <begin position="331"/>
        <end position="359"/>
    </location>
</feature>